<dbReference type="InterPro" id="IPR009580">
    <property type="entry name" value="GPI_biosynthesis_protein_Pig-F"/>
</dbReference>
<dbReference type="AlphaFoldDB" id="A0A4P9Z2Q3"/>
<evidence type="ECO:0000256" key="8">
    <source>
        <dbReference type="SAM" id="Phobius"/>
    </source>
</evidence>
<feature type="transmembrane region" description="Helical" evidence="8">
    <location>
        <begin position="33"/>
        <end position="54"/>
    </location>
</feature>
<evidence type="ECO:0000256" key="4">
    <source>
        <dbReference type="ARBA" id="ARBA00022692"/>
    </source>
</evidence>
<evidence type="ECO:0000256" key="5">
    <source>
        <dbReference type="ARBA" id="ARBA00022824"/>
    </source>
</evidence>
<proteinExistence type="predicted"/>
<gene>
    <name evidence="9" type="ORF">SYNPS1DRAFT_22086</name>
</gene>
<dbReference type="Proteomes" id="UP000278143">
    <property type="component" value="Unassembled WGS sequence"/>
</dbReference>
<organism evidence="9 10">
    <name type="scientific">Syncephalis pseudoplumigaleata</name>
    <dbReference type="NCBI Taxonomy" id="1712513"/>
    <lineage>
        <taxon>Eukaryota</taxon>
        <taxon>Fungi</taxon>
        <taxon>Fungi incertae sedis</taxon>
        <taxon>Zoopagomycota</taxon>
        <taxon>Zoopagomycotina</taxon>
        <taxon>Zoopagomycetes</taxon>
        <taxon>Zoopagales</taxon>
        <taxon>Piptocephalidaceae</taxon>
        <taxon>Syncephalis</taxon>
    </lineage>
</organism>
<evidence type="ECO:0000256" key="7">
    <source>
        <dbReference type="ARBA" id="ARBA00023136"/>
    </source>
</evidence>
<keyword evidence="7 8" id="KW-0472">Membrane</keyword>
<evidence type="ECO:0008006" key="11">
    <source>
        <dbReference type="Google" id="ProtNLM"/>
    </source>
</evidence>
<dbReference type="EMBL" id="KZ989524">
    <property type="protein sequence ID" value="RKP26071.1"/>
    <property type="molecule type" value="Genomic_DNA"/>
</dbReference>
<dbReference type="GO" id="GO:0005789">
    <property type="term" value="C:endoplasmic reticulum membrane"/>
    <property type="evidence" value="ECO:0007669"/>
    <property type="project" value="UniProtKB-SubCell"/>
</dbReference>
<evidence type="ECO:0000256" key="3">
    <source>
        <dbReference type="ARBA" id="ARBA00022502"/>
    </source>
</evidence>
<dbReference type="UniPathway" id="UPA00196"/>
<protein>
    <recommendedName>
        <fullName evidence="11">Dolichol kinase</fullName>
    </recommendedName>
</protein>
<evidence type="ECO:0000313" key="9">
    <source>
        <dbReference type="EMBL" id="RKP26071.1"/>
    </source>
</evidence>
<dbReference type="OrthoDB" id="17366at2759"/>
<keyword evidence="4 8" id="KW-0812">Transmembrane</keyword>
<keyword evidence="6 8" id="KW-1133">Transmembrane helix</keyword>
<dbReference type="Pfam" id="PF06699">
    <property type="entry name" value="PIG-F"/>
    <property type="match status" value="1"/>
</dbReference>
<comment type="pathway">
    <text evidence="2">Glycolipid biosynthesis; glycosylphosphatidylinositol-anchor biosynthesis.</text>
</comment>
<evidence type="ECO:0000313" key="10">
    <source>
        <dbReference type="Proteomes" id="UP000278143"/>
    </source>
</evidence>
<evidence type="ECO:0000256" key="1">
    <source>
        <dbReference type="ARBA" id="ARBA00004477"/>
    </source>
</evidence>
<keyword evidence="10" id="KW-1185">Reference proteome</keyword>
<sequence length="63" mass="7048">MAVAPAAAHLGAQWSDWLRVFGEHKPETTAERLVYYPLVVAVLGAWMGGLVLPLDWDRPWQFG</sequence>
<dbReference type="GO" id="GO:0006506">
    <property type="term" value="P:GPI anchor biosynthetic process"/>
    <property type="evidence" value="ECO:0007669"/>
    <property type="project" value="UniProtKB-UniPathway"/>
</dbReference>
<reference evidence="10" key="1">
    <citation type="journal article" date="2018" name="Nat. Microbiol.">
        <title>Leveraging single-cell genomics to expand the fungal tree of life.</title>
        <authorList>
            <person name="Ahrendt S.R."/>
            <person name="Quandt C.A."/>
            <person name="Ciobanu D."/>
            <person name="Clum A."/>
            <person name="Salamov A."/>
            <person name="Andreopoulos B."/>
            <person name="Cheng J.F."/>
            <person name="Woyke T."/>
            <person name="Pelin A."/>
            <person name="Henrissat B."/>
            <person name="Reynolds N.K."/>
            <person name="Benny G.L."/>
            <person name="Smith M.E."/>
            <person name="James T.Y."/>
            <person name="Grigoriev I.V."/>
        </authorList>
    </citation>
    <scope>NUCLEOTIDE SEQUENCE [LARGE SCALE GENOMIC DNA]</scope>
    <source>
        <strain evidence="10">Benny S71-1</strain>
    </source>
</reference>
<keyword evidence="5" id="KW-0256">Endoplasmic reticulum</keyword>
<comment type="subcellular location">
    <subcellularLocation>
        <location evidence="1">Endoplasmic reticulum membrane</location>
        <topology evidence="1">Multi-pass membrane protein</topology>
    </subcellularLocation>
</comment>
<keyword evidence="3" id="KW-0337">GPI-anchor biosynthesis</keyword>
<evidence type="ECO:0000256" key="6">
    <source>
        <dbReference type="ARBA" id="ARBA00022989"/>
    </source>
</evidence>
<evidence type="ECO:0000256" key="2">
    <source>
        <dbReference type="ARBA" id="ARBA00004687"/>
    </source>
</evidence>
<accession>A0A4P9Z2Q3</accession>
<name>A0A4P9Z2Q3_9FUNG</name>